<feature type="domain" description="VWFA" evidence="7">
    <location>
        <begin position="1"/>
        <end position="126"/>
    </location>
</feature>
<protein>
    <recommendedName>
        <fullName evidence="7">VWFA domain-containing protein</fullName>
    </recommendedName>
</protein>
<dbReference type="Pfam" id="PF00092">
    <property type="entry name" value="VWA"/>
    <property type="match status" value="1"/>
</dbReference>
<dbReference type="GO" id="GO:0005576">
    <property type="term" value="C:extracellular region"/>
    <property type="evidence" value="ECO:0007669"/>
    <property type="project" value="UniProtKB-SubCell"/>
</dbReference>
<organism evidence="8 9">
    <name type="scientific">Desmophyllum pertusum</name>
    <dbReference type="NCBI Taxonomy" id="174260"/>
    <lineage>
        <taxon>Eukaryota</taxon>
        <taxon>Metazoa</taxon>
        <taxon>Cnidaria</taxon>
        <taxon>Anthozoa</taxon>
        <taxon>Hexacorallia</taxon>
        <taxon>Scleractinia</taxon>
        <taxon>Caryophylliina</taxon>
        <taxon>Caryophylliidae</taxon>
        <taxon>Desmophyllum</taxon>
    </lineage>
</organism>
<evidence type="ECO:0000259" key="7">
    <source>
        <dbReference type="PROSITE" id="PS50234"/>
    </source>
</evidence>
<dbReference type="InterPro" id="IPR002035">
    <property type="entry name" value="VWF_A"/>
</dbReference>
<evidence type="ECO:0000256" key="3">
    <source>
        <dbReference type="ARBA" id="ARBA00022553"/>
    </source>
</evidence>
<dbReference type="InterPro" id="IPR036465">
    <property type="entry name" value="vWFA_dom_sf"/>
</dbReference>
<dbReference type="PROSITE" id="PS50234">
    <property type="entry name" value="VWFA"/>
    <property type="match status" value="1"/>
</dbReference>
<dbReference type="InterPro" id="IPR050525">
    <property type="entry name" value="ECM_Assembly_Org"/>
</dbReference>
<evidence type="ECO:0000256" key="1">
    <source>
        <dbReference type="ARBA" id="ARBA00004613"/>
    </source>
</evidence>
<gene>
    <name evidence="8" type="ORF">OS493_020677</name>
</gene>
<evidence type="ECO:0000256" key="5">
    <source>
        <dbReference type="ARBA" id="ARBA00022737"/>
    </source>
</evidence>
<sequence length="126" mass="13667">MDESGSVSSVDFTREKDFVAALADSFSNFGPNGVQMGVITFSTDAYLDIKLNEHSTKDSFMAAVRNIRQNSGSTYTDKALKLAKTGLFQTSNGARPGVTKMLLIITDGASSGNYRLCKLQLRISEK</sequence>
<keyword evidence="5" id="KW-0677">Repeat</keyword>
<evidence type="ECO:0000313" key="9">
    <source>
        <dbReference type="Proteomes" id="UP001163046"/>
    </source>
</evidence>
<evidence type="ECO:0000313" key="8">
    <source>
        <dbReference type="EMBL" id="KAJ7358841.1"/>
    </source>
</evidence>
<dbReference type="CDD" id="cd01450">
    <property type="entry name" value="vWFA_subfamily_ECM"/>
    <property type="match status" value="1"/>
</dbReference>
<evidence type="ECO:0000256" key="6">
    <source>
        <dbReference type="ARBA" id="ARBA00023157"/>
    </source>
</evidence>
<proteinExistence type="predicted"/>
<dbReference type="SUPFAM" id="SSF53300">
    <property type="entry name" value="vWA-like"/>
    <property type="match status" value="1"/>
</dbReference>
<comment type="subcellular location">
    <subcellularLocation>
        <location evidence="1">Secreted</location>
    </subcellularLocation>
</comment>
<reference evidence="8" key="1">
    <citation type="submission" date="2023-01" db="EMBL/GenBank/DDBJ databases">
        <title>Genome assembly of the deep-sea coral Lophelia pertusa.</title>
        <authorList>
            <person name="Herrera S."/>
            <person name="Cordes E."/>
        </authorList>
    </citation>
    <scope>NUCLEOTIDE SEQUENCE</scope>
    <source>
        <strain evidence="8">USNM1676648</strain>
        <tissue evidence="8">Polyp</tissue>
    </source>
</reference>
<keyword evidence="2" id="KW-0964">Secreted</keyword>
<dbReference type="Gene3D" id="3.40.50.410">
    <property type="entry name" value="von Willebrand factor, type A domain"/>
    <property type="match status" value="1"/>
</dbReference>
<dbReference type="Proteomes" id="UP001163046">
    <property type="component" value="Unassembled WGS sequence"/>
</dbReference>
<keyword evidence="6" id="KW-1015">Disulfide bond</keyword>
<dbReference type="AlphaFoldDB" id="A0A9W9YMQ6"/>
<dbReference type="PANTHER" id="PTHR24020">
    <property type="entry name" value="COLLAGEN ALPHA"/>
    <property type="match status" value="1"/>
</dbReference>
<keyword evidence="3" id="KW-0597">Phosphoprotein</keyword>
<name>A0A9W9YMQ6_9CNID</name>
<keyword evidence="9" id="KW-1185">Reference proteome</keyword>
<evidence type="ECO:0000256" key="4">
    <source>
        <dbReference type="ARBA" id="ARBA00022729"/>
    </source>
</evidence>
<dbReference type="EMBL" id="MU827314">
    <property type="protein sequence ID" value="KAJ7358841.1"/>
    <property type="molecule type" value="Genomic_DNA"/>
</dbReference>
<comment type="caution">
    <text evidence="8">The sequence shown here is derived from an EMBL/GenBank/DDBJ whole genome shotgun (WGS) entry which is preliminary data.</text>
</comment>
<evidence type="ECO:0000256" key="2">
    <source>
        <dbReference type="ARBA" id="ARBA00022525"/>
    </source>
</evidence>
<dbReference type="OrthoDB" id="5990068at2759"/>
<accession>A0A9W9YMQ6</accession>
<keyword evidence="4" id="KW-0732">Signal</keyword>
<dbReference type="PANTHER" id="PTHR24020:SF77">
    <property type="entry name" value="VON WILLEBRAND FACTOR A DOMAIN-CONTAINING PROTEIN 1"/>
    <property type="match status" value="1"/>
</dbReference>